<reference evidence="1" key="2">
    <citation type="submission" date="2008-07" db="EMBL/GenBank/DDBJ databases">
        <authorList>
            <consortium name="Broad Institute Genome Sequencing Platform"/>
            <person name="Colwell R."/>
            <person name="Grim C.J."/>
            <person name="Young S."/>
            <person name="Jaffe D."/>
            <person name="Gnerre S."/>
            <person name="Berlin A."/>
            <person name="Heiman D."/>
            <person name="Hepburn T."/>
            <person name="Shea T."/>
            <person name="Sykes S."/>
            <person name="Alvarado L."/>
            <person name="Kodira C."/>
            <person name="Heidelberg J."/>
            <person name="Lander E."/>
            <person name="Galagan J."/>
            <person name="Nusbaum C."/>
            <person name="Birren B."/>
        </authorList>
    </citation>
    <scope>NUCLEOTIDE SEQUENCE [LARGE SCALE GENOMIC DNA]</scope>
    <source>
        <strain evidence="1">MO10</strain>
    </source>
</reference>
<name>A0A0X1L4V9_VIBCO</name>
<evidence type="ECO:0000313" key="1">
    <source>
        <dbReference type="EMBL" id="EET25534.1"/>
    </source>
</evidence>
<reference evidence="1" key="1">
    <citation type="submission" date="2005-09" db="EMBL/GenBank/DDBJ databases">
        <title>Annotation of Vibrio cholerae MO10.</title>
        <authorList>
            <person name="Colwell R."/>
            <person name="Grim C.J."/>
            <person name="Young S."/>
            <person name="Jaffe D."/>
            <person name="Gnerre S."/>
            <person name="Berlin A."/>
            <person name="Heiman D."/>
            <person name="Hepburn T."/>
            <person name="Shea T."/>
            <person name="Sykes S."/>
            <person name="Yandava C."/>
            <person name="Alvarado L."/>
            <person name="Kodira C."/>
            <person name="Borodovsky M."/>
            <person name="Heidelberg J."/>
            <person name="Lander E."/>
            <person name="Galagan J."/>
            <person name="Nusbaum C."/>
            <person name="Birren B."/>
        </authorList>
    </citation>
    <scope>NUCLEOTIDE SEQUENCE [LARGE SCALE GENOMIC DNA]</scope>
    <source>
        <strain evidence="1">MO10</strain>
    </source>
</reference>
<protein>
    <submittedName>
        <fullName evidence="1">Uncharacterized protein</fullName>
    </submittedName>
</protein>
<accession>A0A0X1L4V9</accession>
<organism evidence="1">
    <name type="scientific">Vibrio cholerae (strain MO10)</name>
    <dbReference type="NCBI Taxonomy" id="345072"/>
    <lineage>
        <taxon>Bacteria</taxon>
        <taxon>Pseudomonadati</taxon>
        <taxon>Pseudomonadota</taxon>
        <taxon>Gammaproteobacteria</taxon>
        <taxon>Vibrionales</taxon>
        <taxon>Vibrionaceae</taxon>
        <taxon>Vibrio</taxon>
    </lineage>
</organism>
<dbReference type="EMBL" id="DS990140">
    <property type="protein sequence ID" value="EET25534.1"/>
    <property type="molecule type" value="Genomic_DNA"/>
</dbReference>
<dbReference type="AlphaFoldDB" id="A0A0X1L4V9"/>
<proteinExistence type="predicted"/>
<sequence>MIFLVVSPDIFRFFINDMKIKRFIGGVYQVDIKKVMLGSSFY</sequence>
<dbReference type="HOGENOM" id="CLU_3259483_0_0_6"/>
<gene>
    <name evidence="1" type="ORF">VchoM_03561</name>
</gene>
<dbReference type="Proteomes" id="UP000004687">
    <property type="component" value="Unassembled WGS sequence"/>
</dbReference>